<dbReference type="EMBL" id="LADJ01035244">
    <property type="protein sequence ID" value="KPJ21284.1"/>
    <property type="molecule type" value="Genomic_DNA"/>
</dbReference>
<protein>
    <recommendedName>
        <fullName evidence="1">non-specific serine/threonine protein kinase</fullName>
        <ecNumber evidence="1">2.7.11.1</ecNumber>
    </recommendedName>
</protein>
<keyword evidence="6" id="KW-0067">ATP-binding</keyword>
<feature type="region of interest" description="Disordered" evidence="9">
    <location>
        <begin position="38"/>
        <end position="69"/>
    </location>
</feature>
<dbReference type="GO" id="GO:0004674">
    <property type="term" value="F:protein serine/threonine kinase activity"/>
    <property type="evidence" value="ECO:0007669"/>
    <property type="project" value="UniProtKB-KW"/>
</dbReference>
<comment type="catalytic activity">
    <reaction evidence="7">
        <text>L-threonyl-[protein] + ATP = O-phospho-L-threonyl-[protein] + ADP + H(+)</text>
        <dbReference type="Rhea" id="RHEA:46608"/>
        <dbReference type="Rhea" id="RHEA-COMP:11060"/>
        <dbReference type="Rhea" id="RHEA-COMP:11605"/>
        <dbReference type="ChEBI" id="CHEBI:15378"/>
        <dbReference type="ChEBI" id="CHEBI:30013"/>
        <dbReference type="ChEBI" id="CHEBI:30616"/>
        <dbReference type="ChEBI" id="CHEBI:61977"/>
        <dbReference type="ChEBI" id="CHEBI:456216"/>
        <dbReference type="EC" id="2.7.11.1"/>
    </reaction>
</comment>
<name>A0A0N0PFI7_PAPMA</name>
<dbReference type="Proteomes" id="UP000053240">
    <property type="component" value="Unassembled WGS sequence"/>
</dbReference>
<dbReference type="AlphaFoldDB" id="A0A0N0PFI7"/>
<feature type="compositionally biased region" description="Low complexity" evidence="9">
    <location>
        <begin position="47"/>
        <end position="69"/>
    </location>
</feature>
<reference evidence="10 11" key="1">
    <citation type="journal article" date="2015" name="Nat. Commun.">
        <title>Outbred genome sequencing and CRISPR/Cas9 gene editing in butterflies.</title>
        <authorList>
            <person name="Li X."/>
            <person name="Fan D."/>
            <person name="Zhang W."/>
            <person name="Liu G."/>
            <person name="Zhang L."/>
            <person name="Zhao L."/>
            <person name="Fang X."/>
            <person name="Chen L."/>
            <person name="Dong Y."/>
            <person name="Chen Y."/>
            <person name="Ding Y."/>
            <person name="Zhao R."/>
            <person name="Feng M."/>
            <person name="Zhu Y."/>
            <person name="Feng Y."/>
            <person name="Jiang X."/>
            <person name="Zhu D."/>
            <person name="Xiang H."/>
            <person name="Feng X."/>
            <person name="Li S."/>
            <person name="Wang J."/>
            <person name="Zhang G."/>
            <person name="Kronforst M.R."/>
            <person name="Wang W."/>
        </authorList>
    </citation>
    <scope>NUCLEOTIDE SEQUENCE [LARGE SCALE GENOMIC DNA]</scope>
    <source>
        <strain evidence="10">Ya'a_city_454_Pm</strain>
        <tissue evidence="10">Whole body</tissue>
    </source>
</reference>
<dbReference type="InParanoid" id="A0A0N0PFI7"/>
<comment type="catalytic activity">
    <reaction evidence="8">
        <text>L-seryl-[protein] + ATP = O-phospho-L-seryl-[protein] + ADP + H(+)</text>
        <dbReference type="Rhea" id="RHEA:17989"/>
        <dbReference type="Rhea" id="RHEA-COMP:9863"/>
        <dbReference type="Rhea" id="RHEA-COMP:11604"/>
        <dbReference type="ChEBI" id="CHEBI:15378"/>
        <dbReference type="ChEBI" id="CHEBI:29999"/>
        <dbReference type="ChEBI" id="CHEBI:30616"/>
        <dbReference type="ChEBI" id="CHEBI:83421"/>
        <dbReference type="ChEBI" id="CHEBI:456216"/>
        <dbReference type="EC" id="2.7.11.1"/>
    </reaction>
</comment>
<keyword evidence="3" id="KW-0808">Transferase</keyword>
<keyword evidence="11" id="KW-1185">Reference proteome</keyword>
<evidence type="ECO:0000256" key="5">
    <source>
        <dbReference type="ARBA" id="ARBA00022777"/>
    </source>
</evidence>
<evidence type="ECO:0000256" key="7">
    <source>
        <dbReference type="ARBA" id="ARBA00047899"/>
    </source>
</evidence>
<evidence type="ECO:0000313" key="10">
    <source>
        <dbReference type="EMBL" id="KPJ21284.1"/>
    </source>
</evidence>
<dbReference type="STRING" id="76193.A0A0N0PFI7"/>
<evidence type="ECO:0000256" key="8">
    <source>
        <dbReference type="ARBA" id="ARBA00048679"/>
    </source>
</evidence>
<gene>
    <name evidence="10" type="ORF">RR48_00533</name>
</gene>
<evidence type="ECO:0000256" key="6">
    <source>
        <dbReference type="ARBA" id="ARBA00022840"/>
    </source>
</evidence>
<evidence type="ECO:0000256" key="1">
    <source>
        <dbReference type="ARBA" id="ARBA00012513"/>
    </source>
</evidence>
<keyword evidence="2" id="KW-0723">Serine/threonine-protein kinase</keyword>
<evidence type="ECO:0000256" key="9">
    <source>
        <dbReference type="SAM" id="MobiDB-lite"/>
    </source>
</evidence>
<sequence length="97" mass="10727">MSTEALVCLGYNRQEIEFSLAEAKYDDVFATYLLLGRKSTDPESDGSRSGSSLSLRNAAAPQTQPQQANAHAGTYDLIVYIYVYLYFMSILSSSELL</sequence>
<dbReference type="GO" id="GO:0005524">
    <property type="term" value="F:ATP binding"/>
    <property type="evidence" value="ECO:0007669"/>
    <property type="project" value="UniProtKB-KW"/>
</dbReference>
<evidence type="ECO:0000256" key="2">
    <source>
        <dbReference type="ARBA" id="ARBA00022527"/>
    </source>
</evidence>
<keyword evidence="5 10" id="KW-0418">Kinase</keyword>
<accession>A0A0N0PFI7</accession>
<proteinExistence type="predicted"/>
<evidence type="ECO:0000256" key="3">
    <source>
        <dbReference type="ARBA" id="ARBA00022679"/>
    </source>
</evidence>
<comment type="caution">
    <text evidence="10">The sequence shown here is derived from an EMBL/GenBank/DDBJ whole genome shotgun (WGS) entry which is preliminary data.</text>
</comment>
<organism evidence="10 11">
    <name type="scientific">Papilio machaon</name>
    <name type="common">Old World swallowtail butterfly</name>
    <dbReference type="NCBI Taxonomy" id="76193"/>
    <lineage>
        <taxon>Eukaryota</taxon>
        <taxon>Metazoa</taxon>
        <taxon>Ecdysozoa</taxon>
        <taxon>Arthropoda</taxon>
        <taxon>Hexapoda</taxon>
        <taxon>Insecta</taxon>
        <taxon>Pterygota</taxon>
        <taxon>Neoptera</taxon>
        <taxon>Endopterygota</taxon>
        <taxon>Lepidoptera</taxon>
        <taxon>Glossata</taxon>
        <taxon>Ditrysia</taxon>
        <taxon>Papilionoidea</taxon>
        <taxon>Papilionidae</taxon>
        <taxon>Papilioninae</taxon>
        <taxon>Papilio</taxon>
    </lineage>
</organism>
<dbReference type="EC" id="2.7.11.1" evidence="1"/>
<keyword evidence="4" id="KW-0547">Nucleotide-binding</keyword>
<evidence type="ECO:0000256" key="4">
    <source>
        <dbReference type="ARBA" id="ARBA00022741"/>
    </source>
</evidence>
<dbReference type="FunFam" id="1.10.8.10:FF:000005">
    <property type="entry name" value="Non-specific serine/threonine protein kinase"/>
    <property type="match status" value="1"/>
</dbReference>
<evidence type="ECO:0000313" key="11">
    <source>
        <dbReference type="Proteomes" id="UP000053240"/>
    </source>
</evidence>
<dbReference type="Gene3D" id="1.10.8.10">
    <property type="entry name" value="DNA helicase RuvA subunit, C-terminal domain"/>
    <property type="match status" value="1"/>
</dbReference>